<evidence type="ECO:0000256" key="2">
    <source>
        <dbReference type="ARBA" id="ARBA00022692"/>
    </source>
</evidence>
<keyword evidence="1" id="KW-1003">Cell membrane</keyword>
<evidence type="ECO:0000256" key="3">
    <source>
        <dbReference type="ARBA" id="ARBA00022989"/>
    </source>
</evidence>
<evidence type="ECO:0000256" key="4">
    <source>
        <dbReference type="ARBA" id="ARBA00023136"/>
    </source>
</evidence>
<keyword evidence="2 6" id="KW-0812">Transmembrane</keyword>
<reference evidence="8" key="1">
    <citation type="journal article" date="2015" name="PeerJ">
        <title>First genomic representation of candidate bacterial phylum KSB3 points to enhanced environmental sensing as a trigger of wastewater bulking.</title>
        <authorList>
            <person name="Sekiguchi Y."/>
            <person name="Ohashi A."/>
            <person name="Parks D.H."/>
            <person name="Yamauchi T."/>
            <person name="Tyson G.W."/>
            <person name="Hugenholtz P."/>
        </authorList>
    </citation>
    <scope>NUCLEOTIDE SEQUENCE [LARGE SCALE GENOMIC DNA]</scope>
</reference>
<evidence type="ECO:0000313" key="8">
    <source>
        <dbReference type="EMBL" id="GAK53676.1"/>
    </source>
</evidence>
<gene>
    <name evidence="8" type="ORF">U14_04943</name>
</gene>
<dbReference type="AlphaFoldDB" id="A0A0S6W5E5"/>
<evidence type="ECO:0000259" key="7">
    <source>
        <dbReference type="Pfam" id="PF06305"/>
    </source>
</evidence>
<feature type="compositionally biased region" description="Acidic residues" evidence="5">
    <location>
        <begin position="118"/>
        <end position="127"/>
    </location>
</feature>
<protein>
    <recommendedName>
        <fullName evidence="7">Lipopolysaccharide assembly protein A domain-containing protein</fullName>
    </recommendedName>
</protein>
<organism evidence="8">
    <name type="scientific">Candidatus Moduliflexus flocculans</name>
    <dbReference type="NCBI Taxonomy" id="1499966"/>
    <lineage>
        <taxon>Bacteria</taxon>
        <taxon>Candidatus Moduliflexota</taxon>
        <taxon>Candidatus Moduliflexia</taxon>
        <taxon>Candidatus Moduliflexales</taxon>
        <taxon>Candidatus Moduliflexaceae</taxon>
    </lineage>
</organism>
<proteinExistence type="predicted"/>
<dbReference type="EMBL" id="DF820459">
    <property type="protein sequence ID" value="GAK53676.1"/>
    <property type="molecule type" value="Genomic_DNA"/>
</dbReference>
<feature type="region of interest" description="Disordered" evidence="5">
    <location>
        <begin position="100"/>
        <end position="197"/>
    </location>
</feature>
<dbReference type="HOGENOM" id="CLU_1381737_0_0_0"/>
<dbReference type="GO" id="GO:0005886">
    <property type="term" value="C:plasma membrane"/>
    <property type="evidence" value="ECO:0007669"/>
    <property type="project" value="InterPro"/>
</dbReference>
<keyword evidence="4 6" id="KW-0472">Membrane</keyword>
<evidence type="ECO:0000256" key="5">
    <source>
        <dbReference type="SAM" id="MobiDB-lite"/>
    </source>
</evidence>
<evidence type="ECO:0000256" key="6">
    <source>
        <dbReference type="SAM" id="Phobius"/>
    </source>
</evidence>
<dbReference type="STRING" id="1499966.U14_04943"/>
<dbReference type="Pfam" id="PF06305">
    <property type="entry name" value="LapA_dom"/>
    <property type="match status" value="1"/>
</dbReference>
<feature type="compositionally biased region" description="Polar residues" evidence="5">
    <location>
        <begin position="183"/>
        <end position="197"/>
    </location>
</feature>
<dbReference type="Proteomes" id="UP000030700">
    <property type="component" value="Unassembled WGS sequence"/>
</dbReference>
<name>A0A0S6W5E5_9BACT</name>
<dbReference type="InterPro" id="IPR010445">
    <property type="entry name" value="LapA_dom"/>
</dbReference>
<feature type="domain" description="Lipopolysaccharide assembly protein A" evidence="7">
    <location>
        <begin position="47"/>
        <end position="96"/>
    </location>
</feature>
<feature type="transmembrane region" description="Helical" evidence="6">
    <location>
        <begin position="52"/>
        <end position="74"/>
    </location>
</feature>
<evidence type="ECO:0000256" key="1">
    <source>
        <dbReference type="ARBA" id="ARBA00022475"/>
    </source>
</evidence>
<evidence type="ECO:0000313" key="9">
    <source>
        <dbReference type="Proteomes" id="UP000030700"/>
    </source>
</evidence>
<accession>A0A0S6W5E5</accession>
<feature type="compositionally biased region" description="Basic and acidic residues" evidence="5">
    <location>
        <begin position="168"/>
        <end position="179"/>
    </location>
</feature>
<keyword evidence="9" id="KW-1185">Reference proteome</keyword>
<keyword evidence="3 6" id="KW-1133">Transmembrane helix</keyword>
<sequence>MMYTVFFFALLTLLALFIIVGFVVNNIGMFQTPFDIVVGMSSWKHTWEDVPFIYLIGGSFLLGMTIIVISVVIFDAKLKLKIRALRKEVKQLEQAVKETKSMLPQPEVGMPPKSFSDTLEEQTDITPEDVAKSFEDTVQSGDFPNEPDVTVSSETPQDAAEMPLSQNEPEKKNEEELPKNIEVSTPEQRQNTENADS</sequence>